<feature type="domain" description="Secretin/TonB short N-terminal" evidence="4">
    <location>
        <begin position="80"/>
        <end position="131"/>
    </location>
</feature>
<evidence type="ECO:0000313" key="6">
    <source>
        <dbReference type="Proteomes" id="UP000198992"/>
    </source>
</evidence>
<dbReference type="Pfam" id="PF13103">
    <property type="entry name" value="TonB_2"/>
    <property type="match status" value="1"/>
</dbReference>
<dbReference type="Pfam" id="PF07660">
    <property type="entry name" value="STN"/>
    <property type="match status" value="1"/>
</dbReference>
<dbReference type="SUPFAM" id="SSF74653">
    <property type="entry name" value="TolA/TonB C-terminal domain"/>
    <property type="match status" value="1"/>
</dbReference>
<keyword evidence="2" id="KW-0472">Membrane</keyword>
<name>A0A1H5DPX7_9BRAD</name>
<organism evidence="5 6">
    <name type="scientific">Bradyrhizobium erythrophlei</name>
    <dbReference type="NCBI Taxonomy" id="1437360"/>
    <lineage>
        <taxon>Bacteria</taxon>
        <taxon>Pseudomonadati</taxon>
        <taxon>Pseudomonadota</taxon>
        <taxon>Alphaproteobacteria</taxon>
        <taxon>Hyphomicrobiales</taxon>
        <taxon>Nitrobacteraceae</taxon>
        <taxon>Bradyrhizobium</taxon>
    </lineage>
</organism>
<keyword evidence="3" id="KW-0998">Cell outer membrane</keyword>
<sequence>MTAVGSYGARAGAAIGADAPGASATSRYLFGICAALLIGSICAVAAQQRDTVTASAAIEFNIPAQQLASALQAYGERTGVQVLYESNSATGRKSTSVEGSLTPEDALNVLLTGTDLKVQYIRPDAITLASRAARADHPPASPLATADLSLGTLQVRATSDGNDTGALRDYSESLQLDLQKALQKNIGSRGGSYQLVVDLWIDPSRTIQRTQLLRSTGDQNRDAAVTAALQGLTVSRTTPANASQPVRIAIRVKSFQ</sequence>
<gene>
    <name evidence="5" type="ORF">SAMN05444164_5879</name>
</gene>
<protein>
    <submittedName>
        <fullName evidence="5">Secretin and TonB N terminus short domain-containing protein</fullName>
    </submittedName>
</protein>
<evidence type="ECO:0000259" key="4">
    <source>
        <dbReference type="SMART" id="SM00965"/>
    </source>
</evidence>
<reference evidence="5 6" key="1">
    <citation type="submission" date="2016-10" db="EMBL/GenBank/DDBJ databases">
        <authorList>
            <person name="de Groot N.N."/>
        </authorList>
    </citation>
    <scope>NUCLEOTIDE SEQUENCE [LARGE SCALE GENOMIC DNA]</scope>
    <source>
        <strain evidence="5 6">MT12</strain>
    </source>
</reference>
<dbReference type="AlphaFoldDB" id="A0A1H5DPX7"/>
<dbReference type="GO" id="GO:0019867">
    <property type="term" value="C:outer membrane"/>
    <property type="evidence" value="ECO:0007669"/>
    <property type="project" value="InterPro"/>
</dbReference>
<dbReference type="InterPro" id="IPR011662">
    <property type="entry name" value="Secretin/TonB_short_N"/>
</dbReference>
<accession>A0A1H5DPX7</accession>
<evidence type="ECO:0000256" key="3">
    <source>
        <dbReference type="ARBA" id="ARBA00023237"/>
    </source>
</evidence>
<proteinExistence type="predicted"/>
<dbReference type="SMART" id="SM00965">
    <property type="entry name" value="STN"/>
    <property type="match status" value="1"/>
</dbReference>
<dbReference type="Proteomes" id="UP000198992">
    <property type="component" value="Unassembled WGS sequence"/>
</dbReference>
<dbReference type="Gene3D" id="3.55.50.30">
    <property type="match status" value="1"/>
</dbReference>
<evidence type="ECO:0000256" key="2">
    <source>
        <dbReference type="ARBA" id="ARBA00023136"/>
    </source>
</evidence>
<evidence type="ECO:0000313" key="5">
    <source>
        <dbReference type="EMBL" id="SED80848.1"/>
    </source>
</evidence>
<dbReference type="RefSeq" id="WP_092122683.1">
    <property type="nucleotide sequence ID" value="NZ_FNTH01000001.1"/>
</dbReference>
<dbReference type="EMBL" id="FNTH01000001">
    <property type="protein sequence ID" value="SED80848.1"/>
    <property type="molecule type" value="Genomic_DNA"/>
</dbReference>
<keyword evidence="1" id="KW-0813">Transport</keyword>
<evidence type="ECO:0000256" key="1">
    <source>
        <dbReference type="ARBA" id="ARBA00022448"/>
    </source>
</evidence>
<dbReference type="OrthoDB" id="8137315at2"/>